<keyword evidence="2" id="KW-1185">Reference proteome</keyword>
<evidence type="ECO:0000313" key="1">
    <source>
        <dbReference type="EMBL" id="GAA0589866.1"/>
    </source>
</evidence>
<gene>
    <name evidence="1" type="ORF">GCM10009546_60340</name>
</gene>
<evidence type="ECO:0000313" key="2">
    <source>
        <dbReference type="Proteomes" id="UP001501427"/>
    </source>
</evidence>
<sequence length="60" mass="6205">MTGCTSTRTNVDRKFLRITRASRAIIAANVRGSVARAGGGGAGAVVLTGYLHSGHCSWSK</sequence>
<accession>A0ABP3QJ38</accession>
<dbReference type="Proteomes" id="UP001501427">
    <property type="component" value="Unassembled WGS sequence"/>
</dbReference>
<protein>
    <submittedName>
        <fullName evidence="1">Uncharacterized protein</fullName>
    </submittedName>
</protein>
<organism evidence="1 2">
    <name type="scientific">Actinomadura livida</name>
    <dbReference type="NCBI Taxonomy" id="79909"/>
    <lineage>
        <taxon>Bacteria</taxon>
        <taxon>Bacillati</taxon>
        <taxon>Actinomycetota</taxon>
        <taxon>Actinomycetes</taxon>
        <taxon>Streptosporangiales</taxon>
        <taxon>Thermomonosporaceae</taxon>
        <taxon>Actinomadura</taxon>
    </lineage>
</organism>
<proteinExistence type="predicted"/>
<reference evidence="2" key="1">
    <citation type="journal article" date="2019" name="Int. J. Syst. Evol. Microbiol.">
        <title>The Global Catalogue of Microorganisms (GCM) 10K type strain sequencing project: providing services to taxonomists for standard genome sequencing and annotation.</title>
        <authorList>
            <consortium name="The Broad Institute Genomics Platform"/>
            <consortium name="The Broad Institute Genome Sequencing Center for Infectious Disease"/>
            <person name="Wu L."/>
            <person name="Ma J."/>
        </authorList>
    </citation>
    <scope>NUCLEOTIDE SEQUENCE [LARGE SCALE GENOMIC DNA]</scope>
    <source>
        <strain evidence="2">JCM 10667</strain>
    </source>
</reference>
<dbReference type="EMBL" id="BAAAHD010000069">
    <property type="protein sequence ID" value="GAA0589866.1"/>
    <property type="molecule type" value="Genomic_DNA"/>
</dbReference>
<comment type="caution">
    <text evidence="1">The sequence shown here is derived from an EMBL/GenBank/DDBJ whole genome shotgun (WGS) entry which is preliminary data.</text>
</comment>
<name>A0ABP3QJ38_9ACTN</name>